<dbReference type="InParanoid" id="A0A0C3AKE7"/>
<sequence>MSSALQKLHCQDKLSPPIIARIEQLSEGWKDDIEELHQLVSRNFANVSFAITRTQRP</sequence>
<organism evidence="1 2">
    <name type="scientific">Piloderma croceum (strain F 1598)</name>
    <dbReference type="NCBI Taxonomy" id="765440"/>
    <lineage>
        <taxon>Eukaryota</taxon>
        <taxon>Fungi</taxon>
        <taxon>Dikarya</taxon>
        <taxon>Basidiomycota</taxon>
        <taxon>Agaricomycotina</taxon>
        <taxon>Agaricomycetes</taxon>
        <taxon>Agaricomycetidae</taxon>
        <taxon>Atheliales</taxon>
        <taxon>Atheliaceae</taxon>
        <taxon>Piloderma</taxon>
    </lineage>
</organism>
<dbReference type="HOGENOM" id="CLU_2997273_0_0_1"/>
<protein>
    <submittedName>
        <fullName evidence="1">Uncharacterized protein</fullName>
    </submittedName>
</protein>
<keyword evidence="2" id="KW-1185">Reference proteome</keyword>
<proteinExistence type="predicted"/>
<gene>
    <name evidence="1" type="ORF">PILCRDRAFT_14519</name>
</gene>
<name>A0A0C3AKE7_PILCF</name>
<dbReference type="EMBL" id="KN833062">
    <property type="protein sequence ID" value="KIM74373.1"/>
    <property type="molecule type" value="Genomic_DNA"/>
</dbReference>
<accession>A0A0C3AKE7</accession>
<dbReference type="AlphaFoldDB" id="A0A0C3AKE7"/>
<reference evidence="1 2" key="1">
    <citation type="submission" date="2014-04" db="EMBL/GenBank/DDBJ databases">
        <authorList>
            <consortium name="DOE Joint Genome Institute"/>
            <person name="Kuo A."/>
            <person name="Tarkka M."/>
            <person name="Buscot F."/>
            <person name="Kohler A."/>
            <person name="Nagy L.G."/>
            <person name="Floudas D."/>
            <person name="Copeland A."/>
            <person name="Barry K.W."/>
            <person name="Cichocki N."/>
            <person name="Veneault-Fourrey C."/>
            <person name="LaButti K."/>
            <person name="Lindquist E.A."/>
            <person name="Lipzen A."/>
            <person name="Lundell T."/>
            <person name="Morin E."/>
            <person name="Murat C."/>
            <person name="Sun H."/>
            <person name="Tunlid A."/>
            <person name="Henrissat B."/>
            <person name="Grigoriev I.V."/>
            <person name="Hibbett D.S."/>
            <person name="Martin F."/>
            <person name="Nordberg H.P."/>
            <person name="Cantor M.N."/>
            <person name="Hua S.X."/>
        </authorList>
    </citation>
    <scope>NUCLEOTIDE SEQUENCE [LARGE SCALE GENOMIC DNA]</scope>
    <source>
        <strain evidence="1 2">F 1598</strain>
    </source>
</reference>
<evidence type="ECO:0000313" key="2">
    <source>
        <dbReference type="Proteomes" id="UP000054166"/>
    </source>
</evidence>
<reference evidence="2" key="2">
    <citation type="submission" date="2015-01" db="EMBL/GenBank/DDBJ databases">
        <title>Evolutionary Origins and Diversification of the Mycorrhizal Mutualists.</title>
        <authorList>
            <consortium name="DOE Joint Genome Institute"/>
            <consortium name="Mycorrhizal Genomics Consortium"/>
            <person name="Kohler A."/>
            <person name="Kuo A."/>
            <person name="Nagy L.G."/>
            <person name="Floudas D."/>
            <person name="Copeland A."/>
            <person name="Barry K.W."/>
            <person name="Cichocki N."/>
            <person name="Veneault-Fourrey C."/>
            <person name="LaButti K."/>
            <person name="Lindquist E.A."/>
            <person name="Lipzen A."/>
            <person name="Lundell T."/>
            <person name="Morin E."/>
            <person name="Murat C."/>
            <person name="Riley R."/>
            <person name="Ohm R."/>
            <person name="Sun H."/>
            <person name="Tunlid A."/>
            <person name="Henrissat B."/>
            <person name="Grigoriev I.V."/>
            <person name="Hibbett D.S."/>
            <person name="Martin F."/>
        </authorList>
    </citation>
    <scope>NUCLEOTIDE SEQUENCE [LARGE SCALE GENOMIC DNA]</scope>
    <source>
        <strain evidence="2">F 1598</strain>
    </source>
</reference>
<dbReference type="Proteomes" id="UP000054166">
    <property type="component" value="Unassembled WGS sequence"/>
</dbReference>
<evidence type="ECO:0000313" key="1">
    <source>
        <dbReference type="EMBL" id="KIM74373.1"/>
    </source>
</evidence>